<evidence type="ECO:0000256" key="1">
    <source>
        <dbReference type="ARBA" id="ARBA00022448"/>
    </source>
</evidence>
<evidence type="ECO:0000256" key="6">
    <source>
        <dbReference type="ARBA" id="ARBA00023180"/>
    </source>
</evidence>
<feature type="compositionally biased region" description="Basic and acidic residues" evidence="9">
    <location>
        <begin position="525"/>
        <end position="547"/>
    </location>
</feature>
<evidence type="ECO:0000256" key="10">
    <source>
        <dbReference type="SAM" id="Phobius"/>
    </source>
</evidence>
<evidence type="ECO:0008006" key="13">
    <source>
        <dbReference type="Google" id="ProtNLM"/>
    </source>
</evidence>
<dbReference type="SUPFAM" id="SSF48403">
    <property type="entry name" value="Ankyrin repeat"/>
    <property type="match status" value="2"/>
</dbReference>
<feature type="transmembrane region" description="Helical" evidence="10">
    <location>
        <begin position="928"/>
        <end position="947"/>
    </location>
</feature>
<dbReference type="GO" id="GO:0022857">
    <property type="term" value="F:transmembrane transporter activity"/>
    <property type="evidence" value="ECO:0007669"/>
    <property type="project" value="TreeGrafter"/>
</dbReference>
<feature type="transmembrane region" description="Helical" evidence="10">
    <location>
        <begin position="1131"/>
        <end position="1150"/>
    </location>
</feature>
<keyword evidence="2" id="KW-0716">Sensory transduction</keyword>
<dbReference type="Pfam" id="PF12796">
    <property type="entry name" value="Ank_2"/>
    <property type="match status" value="3"/>
</dbReference>
<dbReference type="PROSITE" id="PS50297">
    <property type="entry name" value="ANK_REP_REGION"/>
    <property type="match status" value="2"/>
</dbReference>
<evidence type="ECO:0000256" key="4">
    <source>
        <dbReference type="ARBA" id="ARBA00023043"/>
    </source>
</evidence>
<accession>A0A819CK14</accession>
<gene>
    <name evidence="11" type="ORF">OKA104_LOCUS19406</name>
</gene>
<feature type="repeat" description="ANK" evidence="8">
    <location>
        <begin position="201"/>
        <end position="223"/>
    </location>
</feature>
<feature type="repeat" description="ANK" evidence="8">
    <location>
        <begin position="634"/>
        <end position="666"/>
    </location>
</feature>
<dbReference type="PANTHER" id="PTHR47143:SF1">
    <property type="entry name" value="ION_TRANS DOMAIN-CONTAINING PROTEIN"/>
    <property type="match status" value="1"/>
</dbReference>
<proteinExistence type="predicted"/>
<dbReference type="EMBL" id="CAJOAY010001248">
    <property type="protein sequence ID" value="CAF3816680.1"/>
    <property type="molecule type" value="Genomic_DNA"/>
</dbReference>
<dbReference type="AlphaFoldDB" id="A0A819CK14"/>
<keyword evidence="10" id="KW-0472">Membrane</keyword>
<dbReference type="GO" id="GO:1902495">
    <property type="term" value="C:transmembrane transporter complex"/>
    <property type="evidence" value="ECO:0007669"/>
    <property type="project" value="TreeGrafter"/>
</dbReference>
<evidence type="ECO:0000256" key="2">
    <source>
        <dbReference type="ARBA" id="ARBA00022606"/>
    </source>
</evidence>
<evidence type="ECO:0000313" key="12">
    <source>
        <dbReference type="Proteomes" id="UP000663881"/>
    </source>
</evidence>
<feature type="transmembrane region" description="Helical" evidence="10">
    <location>
        <begin position="1031"/>
        <end position="1049"/>
    </location>
</feature>
<feature type="region of interest" description="Disordered" evidence="9">
    <location>
        <begin position="501"/>
        <end position="568"/>
    </location>
</feature>
<keyword evidence="10" id="KW-0812">Transmembrane</keyword>
<feature type="transmembrane region" description="Helical" evidence="10">
    <location>
        <begin position="986"/>
        <end position="1004"/>
    </location>
</feature>
<organism evidence="11 12">
    <name type="scientific">Adineta steineri</name>
    <dbReference type="NCBI Taxonomy" id="433720"/>
    <lineage>
        <taxon>Eukaryota</taxon>
        <taxon>Metazoa</taxon>
        <taxon>Spiralia</taxon>
        <taxon>Gnathifera</taxon>
        <taxon>Rotifera</taxon>
        <taxon>Eurotatoria</taxon>
        <taxon>Bdelloidea</taxon>
        <taxon>Adinetida</taxon>
        <taxon>Adinetidae</taxon>
        <taxon>Adineta</taxon>
    </lineage>
</organism>
<keyword evidence="1" id="KW-0813">Transport</keyword>
<keyword evidence="3" id="KW-0677">Repeat</keyword>
<dbReference type="PANTHER" id="PTHR47143">
    <property type="entry name" value="TRANSIENT RECEPTOR POTENTIAL CATION CHANNEL PROTEIN PAINLESS"/>
    <property type="match status" value="1"/>
</dbReference>
<name>A0A819CK14_9BILA</name>
<reference evidence="11" key="1">
    <citation type="submission" date="2021-02" db="EMBL/GenBank/DDBJ databases">
        <authorList>
            <person name="Nowell W R."/>
        </authorList>
    </citation>
    <scope>NUCLEOTIDE SEQUENCE</scope>
</reference>
<evidence type="ECO:0000256" key="9">
    <source>
        <dbReference type="SAM" id="MobiDB-lite"/>
    </source>
</evidence>
<dbReference type="InterPro" id="IPR002110">
    <property type="entry name" value="Ankyrin_rpt"/>
</dbReference>
<protein>
    <recommendedName>
        <fullName evidence="13">Ion transport domain-containing protein</fullName>
    </recommendedName>
</protein>
<dbReference type="GO" id="GO:0034220">
    <property type="term" value="P:monoatomic ion transmembrane transport"/>
    <property type="evidence" value="ECO:0007669"/>
    <property type="project" value="UniProtKB-KW"/>
</dbReference>
<evidence type="ECO:0000256" key="7">
    <source>
        <dbReference type="ARBA" id="ARBA00023303"/>
    </source>
</evidence>
<keyword evidence="10" id="KW-1133">Transmembrane helix</keyword>
<keyword evidence="4 8" id="KW-0040">ANK repeat</keyword>
<dbReference type="InterPro" id="IPR052076">
    <property type="entry name" value="TRP_cation_channel"/>
</dbReference>
<keyword evidence="5" id="KW-0406">Ion transport</keyword>
<evidence type="ECO:0000256" key="8">
    <source>
        <dbReference type="PROSITE-ProRule" id="PRU00023"/>
    </source>
</evidence>
<dbReference type="Proteomes" id="UP000663881">
    <property type="component" value="Unassembled WGS sequence"/>
</dbReference>
<comment type="caution">
    <text evidence="11">The sequence shown here is derived from an EMBL/GenBank/DDBJ whole genome shotgun (WGS) entry which is preliminary data.</text>
</comment>
<feature type="transmembrane region" description="Helical" evidence="10">
    <location>
        <begin position="1085"/>
        <end position="1110"/>
    </location>
</feature>
<keyword evidence="7" id="KW-0407">Ion channel</keyword>
<evidence type="ECO:0000313" key="11">
    <source>
        <dbReference type="EMBL" id="CAF3816680.1"/>
    </source>
</evidence>
<feature type="transmembrane region" description="Helical" evidence="10">
    <location>
        <begin position="1010"/>
        <end position="1026"/>
    </location>
</feature>
<feature type="compositionally biased region" description="Acidic residues" evidence="9">
    <location>
        <begin position="548"/>
        <end position="566"/>
    </location>
</feature>
<dbReference type="Gene3D" id="1.25.40.20">
    <property type="entry name" value="Ankyrin repeat-containing domain"/>
    <property type="match status" value="3"/>
</dbReference>
<keyword evidence="6" id="KW-0325">Glycoprotein</keyword>
<dbReference type="SMART" id="SM00248">
    <property type="entry name" value="ANK"/>
    <property type="match status" value="10"/>
</dbReference>
<evidence type="ECO:0000256" key="5">
    <source>
        <dbReference type="ARBA" id="ARBA00023065"/>
    </source>
</evidence>
<dbReference type="InterPro" id="IPR036770">
    <property type="entry name" value="Ankyrin_rpt-contain_sf"/>
</dbReference>
<feature type="transmembrane region" description="Helical" evidence="10">
    <location>
        <begin position="859"/>
        <end position="878"/>
    </location>
</feature>
<evidence type="ECO:0000256" key="3">
    <source>
        <dbReference type="ARBA" id="ARBA00022737"/>
    </source>
</evidence>
<sequence length="1218" mass="140033">MRVTPEKCRMPMSSTHHIVDVIPRPSVSSLKHSGSENKSYHKLISYDVIEEKSAQQLLYEAAQERNQGKVIEKWRAFVAKLENYIGNKKYRKQLVNNLDDKKQWAPLHYAVFMKNKYVCNRLAGTKMDLGELTDETLDSKDFRCDINILTGNGENVLHIAARSSCIWKNNTSATGGDDGPSIAFIKELVERGADVNHPDDEGRTPLHLAVMGNHLPFVKYLLDETKADIYAITALRANILHLAFIPSGQSELELHDMFQYIMGERDPVTKKVKLPWEDKAVNFARQHTLDNRTPLINAVCHPKITENIVKTLINKMKNDPKDQDDQIQLIMAFEQIAKGRSPKFDHLHRVIQACEPDTIGQLVHFPCRYNNLKLLQWLINSAKQNKKPCKLNASDHAGYTPLLTAVFYRSKECVEFLLKDTTDNQLINKENQDGENILHICAKHKKSEDLLDMILDRAASPELHEKADNNGNWPLHVAASTSHKNVFEKLLLKPLSYKKSPLSTKNAQGQTVVHIATEAMPPRIGPDRHYVEKDHSSEEKNSTREASDEKDDEGNDEGNYEEDDEESKDRNFGLPILRCIYNRFPEEREYLPIFFQRNDDRQTCLHLAAAKGALKIVKFLVETVHLEVDTIADRRLTPLHLACQNGHRKTIAYLIQKRASATLRNAELHNCLDIAIVNQHEDIVKELLTLPNWRDLMRNSHPVKDTEAYDTPMRKLIRYMPNVTIWMIDRNLTRTVGGHANHVFKKLYDYEFYEDISLVRKWYTQGFQLPNEKETCSERWHRRGCGTVLYCSCCCCHTKSNNESNDMVAYTDDAYTLVSNHPLFIAGSQSKCPALVEHPYNICLRSQMYSKYGFFRVRLLTFLLYGCFLGLLTTIILLGKQPEYFFAKTNRNMTNDLDTCAIVSKNLTAANDPEALQTTSYKRVKKSYYAFLITLAVKNIILMVTLFPRITRIASSLPEICALVLSFVYVYDWTDWQSPVIIRCPIQYQIGALGLLVTWINLLGYVKRTSYLNIGIFVAMLQLIAFKFLKFIPVLLVIICGFGFTYWMLIQNQQPFQTPIEALLRTGFLVFDIGYEDRLYGTEPYYYPLLYLILILTAIVFCIFILNLLISLAVGELPSLTDRGTLWQSQMLYVLLSDYSIVMIQFTRLLNCISCGGLRRIIRKKLHNGKSHREPVVIIEADHKNERYKKLWIYAKETVFGEKIHNDVTQKNTLTSVK</sequence>
<dbReference type="PROSITE" id="PS50088">
    <property type="entry name" value="ANK_REPEAT"/>
    <property type="match status" value="2"/>
</dbReference>